<dbReference type="SUPFAM" id="SSF51445">
    <property type="entry name" value="(Trans)glycosidases"/>
    <property type="match status" value="1"/>
</dbReference>
<evidence type="ECO:0000256" key="5">
    <source>
        <dbReference type="ARBA" id="ARBA00023295"/>
    </source>
</evidence>
<dbReference type="AlphaFoldDB" id="A0A068NRB6"/>
<feature type="domain" description="F5/8 type C" evidence="6">
    <location>
        <begin position="302"/>
        <end position="410"/>
    </location>
</feature>
<evidence type="ECO:0000313" key="9">
    <source>
        <dbReference type="Proteomes" id="UP000027982"/>
    </source>
</evidence>
<evidence type="ECO:0000259" key="6">
    <source>
        <dbReference type="Pfam" id="PF00754"/>
    </source>
</evidence>
<dbReference type="InterPro" id="IPR000421">
    <property type="entry name" value="FA58C"/>
</dbReference>
<keyword evidence="3" id="KW-0732">Signal</keyword>
<dbReference type="eggNOG" id="COG3669">
    <property type="taxonomic scope" value="Bacteria"/>
</dbReference>
<dbReference type="GO" id="GO:0016139">
    <property type="term" value="P:glycoside catabolic process"/>
    <property type="evidence" value="ECO:0007669"/>
    <property type="project" value="TreeGrafter"/>
</dbReference>
<dbReference type="Pfam" id="PF01120">
    <property type="entry name" value="Alpha_L_fucos"/>
    <property type="match status" value="1"/>
</dbReference>
<accession>A0A068NRB6</accession>
<dbReference type="GO" id="GO:0006004">
    <property type="term" value="P:fucose metabolic process"/>
    <property type="evidence" value="ECO:0007669"/>
    <property type="project" value="TreeGrafter"/>
</dbReference>
<organism evidence="8 9">
    <name type="scientific">Fimbriimonas ginsengisoli Gsoil 348</name>
    <dbReference type="NCBI Taxonomy" id="661478"/>
    <lineage>
        <taxon>Bacteria</taxon>
        <taxon>Bacillati</taxon>
        <taxon>Armatimonadota</taxon>
        <taxon>Fimbriimonadia</taxon>
        <taxon>Fimbriimonadales</taxon>
        <taxon>Fimbriimonadaceae</taxon>
        <taxon>Fimbriimonas</taxon>
    </lineage>
</organism>
<dbReference type="InterPro" id="IPR057739">
    <property type="entry name" value="Glyco_hydro_29_N"/>
</dbReference>
<dbReference type="Gene3D" id="2.60.120.260">
    <property type="entry name" value="Galactose-binding domain-like"/>
    <property type="match status" value="1"/>
</dbReference>
<sequence length="425" mass="47447">MPSAKQLEWYKREIVAFFHFGINTFGDEVNEGDGKASPAIFNPTGLDCGQWMKTLKRAGIPCGILVAKHADGFCNWPTAYSQYSVKNSPWKKGKGDVVREFTNACKVAGIKAGIYLGPHDRHEPTYGPIWEIWWDGAGADFLTTDFYTRWAAIIHKAQPQCVFFGTKNSYPFADCRWVGNESGRSGDPCWSTIAPTSIRDESAHIEELNHGQLDGSAYVPAEVDVSIRPSWFYHASEDHRVKSVKELIDIYCESVGRNSVLLLNFPPDRTGLVPATDAKNAAGLHNWIRRTFAHNLLRGAKITSQHPRGSEFSASNLVDGREETYYASADGSNSDTIEFHLPKPKTFDCLMIQEVIQLGHRTTSWSVEYSNDGSTWIPVPNATDKQTIGHKWIIRFSPLTASHLRLKLSGRAPAAIHTFGIYKQP</sequence>
<dbReference type="SMR" id="A0A068NRB6"/>
<dbReference type="InterPro" id="IPR000933">
    <property type="entry name" value="Glyco_hydro_29"/>
</dbReference>
<dbReference type="HOGENOM" id="CLU_002934_7_1_0"/>
<evidence type="ECO:0000259" key="7">
    <source>
        <dbReference type="Pfam" id="PF01120"/>
    </source>
</evidence>
<keyword evidence="4" id="KW-0378">Hydrolase</keyword>
<keyword evidence="5" id="KW-0326">Glycosidase</keyword>
<evidence type="ECO:0000256" key="4">
    <source>
        <dbReference type="ARBA" id="ARBA00022801"/>
    </source>
</evidence>
<dbReference type="InterPro" id="IPR008979">
    <property type="entry name" value="Galactose-bd-like_sf"/>
</dbReference>
<dbReference type="GO" id="GO:0005764">
    <property type="term" value="C:lysosome"/>
    <property type="evidence" value="ECO:0007669"/>
    <property type="project" value="TreeGrafter"/>
</dbReference>
<dbReference type="Pfam" id="PF00754">
    <property type="entry name" value="F5_F8_type_C"/>
    <property type="match status" value="1"/>
</dbReference>
<evidence type="ECO:0000313" key="8">
    <source>
        <dbReference type="EMBL" id="AIE85927.1"/>
    </source>
</evidence>
<comment type="similarity">
    <text evidence="1">Belongs to the glycosyl hydrolase 29 family.</text>
</comment>
<proteinExistence type="inferred from homology"/>
<dbReference type="SMART" id="SM00812">
    <property type="entry name" value="Alpha_L_fucos"/>
    <property type="match status" value="1"/>
</dbReference>
<dbReference type="Proteomes" id="UP000027982">
    <property type="component" value="Chromosome"/>
</dbReference>
<evidence type="ECO:0000256" key="1">
    <source>
        <dbReference type="ARBA" id="ARBA00007951"/>
    </source>
</evidence>
<dbReference type="GO" id="GO:0004560">
    <property type="term" value="F:alpha-L-fucosidase activity"/>
    <property type="evidence" value="ECO:0007669"/>
    <property type="project" value="InterPro"/>
</dbReference>
<protein>
    <recommendedName>
        <fullName evidence="2">alpha-L-fucosidase</fullName>
        <ecNumber evidence="2">3.2.1.51</ecNumber>
    </recommendedName>
</protein>
<gene>
    <name evidence="8" type="ORF">OP10G_2559</name>
</gene>
<dbReference type="KEGG" id="fgi:OP10G_2559"/>
<dbReference type="EMBL" id="CP007139">
    <property type="protein sequence ID" value="AIE85927.1"/>
    <property type="molecule type" value="Genomic_DNA"/>
</dbReference>
<keyword evidence="9" id="KW-1185">Reference proteome</keyword>
<dbReference type="EC" id="3.2.1.51" evidence="2"/>
<dbReference type="STRING" id="661478.OP10G_2559"/>
<dbReference type="PANTHER" id="PTHR10030:SF37">
    <property type="entry name" value="ALPHA-L-FUCOSIDASE-RELATED"/>
    <property type="match status" value="1"/>
</dbReference>
<dbReference type="InterPro" id="IPR017853">
    <property type="entry name" value="GH"/>
</dbReference>
<name>A0A068NRB6_FIMGI</name>
<reference evidence="8 9" key="1">
    <citation type="journal article" date="2014" name="PLoS ONE">
        <title>The first complete genome sequence of the class fimbriimonadia in the phylum armatimonadetes.</title>
        <authorList>
            <person name="Hu Z.Y."/>
            <person name="Wang Y.Z."/>
            <person name="Im W.T."/>
            <person name="Wang S.Y."/>
            <person name="Zhao G.P."/>
            <person name="Zheng H.J."/>
            <person name="Quan Z.X."/>
        </authorList>
    </citation>
    <scope>NUCLEOTIDE SEQUENCE [LARGE SCALE GENOMIC DNA]</scope>
    <source>
        <strain evidence="8">Gsoil 348</strain>
    </source>
</reference>
<feature type="domain" description="Glycoside hydrolase family 29 N-terminal" evidence="7">
    <location>
        <begin position="8"/>
        <end position="289"/>
    </location>
</feature>
<dbReference type="PANTHER" id="PTHR10030">
    <property type="entry name" value="ALPHA-L-FUCOSIDASE"/>
    <property type="match status" value="1"/>
</dbReference>
<dbReference type="Gene3D" id="3.20.20.80">
    <property type="entry name" value="Glycosidases"/>
    <property type="match status" value="2"/>
</dbReference>
<evidence type="ECO:0000256" key="3">
    <source>
        <dbReference type="ARBA" id="ARBA00022729"/>
    </source>
</evidence>
<dbReference type="SUPFAM" id="SSF49785">
    <property type="entry name" value="Galactose-binding domain-like"/>
    <property type="match status" value="1"/>
</dbReference>
<evidence type="ECO:0000256" key="2">
    <source>
        <dbReference type="ARBA" id="ARBA00012662"/>
    </source>
</evidence>